<dbReference type="CDD" id="cd06503">
    <property type="entry name" value="ATP-synt_Fo_b"/>
    <property type="match status" value="1"/>
</dbReference>
<evidence type="ECO:0000256" key="1">
    <source>
        <dbReference type="SAM" id="Coils"/>
    </source>
</evidence>
<keyword evidence="1" id="KW-0175">Coiled coil</keyword>
<dbReference type="SUPFAM" id="SSF58113">
    <property type="entry name" value="Apolipoprotein A-I"/>
    <property type="match status" value="1"/>
</dbReference>
<dbReference type="AlphaFoldDB" id="A0A6J4VDZ6"/>
<gene>
    <name evidence="3" type="ORF">AVDCRST_MAG81-2413</name>
</gene>
<name>A0A6J4VDZ6_9CYAN</name>
<accession>A0A6J4VDZ6</accession>
<evidence type="ECO:0000256" key="2">
    <source>
        <dbReference type="SAM" id="MobiDB-lite"/>
    </source>
</evidence>
<feature type="region of interest" description="Disordered" evidence="2">
    <location>
        <begin position="202"/>
        <end position="229"/>
    </location>
</feature>
<evidence type="ECO:0000313" key="3">
    <source>
        <dbReference type="EMBL" id="CAA9576400.1"/>
    </source>
</evidence>
<sequence>MLRQNSSSIGPDGPNRDYLSNGPDGLHIQRQLQQLEEIVLDSPRVPLTRRTLVEEDQLLDHLDQVRLSLPRVFQQAEEILQTKETILAQAREYAQEIIRAAEQTAAQIADEVKIVQQAELEAQKIRQSVQEECAAARQRTSTDIERMRQQAQQELHQMRSAIIAECEQLQSGADTYADRVLTDMEQQFSQVLQVIRHSRHHLHETASQARPLHESLNRGPMVDQPSTHL</sequence>
<protein>
    <recommendedName>
        <fullName evidence="4">Cell division initiation protein</fullName>
    </recommendedName>
</protein>
<feature type="region of interest" description="Disordered" evidence="2">
    <location>
        <begin position="1"/>
        <end position="24"/>
    </location>
</feature>
<feature type="coiled-coil region" evidence="1">
    <location>
        <begin position="98"/>
        <end position="161"/>
    </location>
</feature>
<evidence type="ECO:0008006" key="4">
    <source>
        <dbReference type="Google" id="ProtNLM"/>
    </source>
</evidence>
<reference evidence="3" key="1">
    <citation type="submission" date="2020-02" db="EMBL/GenBank/DDBJ databases">
        <authorList>
            <person name="Meier V. D."/>
        </authorList>
    </citation>
    <scope>NUCLEOTIDE SEQUENCE</scope>
    <source>
        <strain evidence="3">AVDCRST_MAG81</strain>
    </source>
</reference>
<dbReference type="EMBL" id="CADCWO010000126">
    <property type="protein sequence ID" value="CAA9576400.1"/>
    <property type="molecule type" value="Genomic_DNA"/>
</dbReference>
<organism evidence="3">
    <name type="scientific">uncultured Synechococcales cyanobacterium</name>
    <dbReference type="NCBI Taxonomy" id="1936017"/>
    <lineage>
        <taxon>Bacteria</taxon>
        <taxon>Bacillati</taxon>
        <taxon>Cyanobacteriota</taxon>
        <taxon>Cyanophyceae</taxon>
        <taxon>Synechococcales</taxon>
        <taxon>environmental samples</taxon>
    </lineage>
</organism>
<proteinExistence type="predicted"/>